<keyword evidence="11" id="KW-1185">Reference proteome</keyword>
<feature type="transmembrane region" description="Helical" evidence="8">
    <location>
        <begin position="40"/>
        <end position="58"/>
    </location>
</feature>
<evidence type="ECO:0000256" key="1">
    <source>
        <dbReference type="ARBA" id="ARBA00004141"/>
    </source>
</evidence>
<feature type="compositionally biased region" description="Polar residues" evidence="7">
    <location>
        <begin position="163"/>
        <end position="178"/>
    </location>
</feature>
<organism evidence="10 11">
    <name type="scientific">Marssonina brunnea f. sp. multigermtubi (strain MB_m1)</name>
    <name type="common">Marssonina leaf spot fungus</name>
    <dbReference type="NCBI Taxonomy" id="1072389"/>
    <lineage>
        <taxon>Eukaryota</taxon>
        <taxon>Fungi</taxon>
        <taxon>Dikarya</taxon>
        <taxon>Ascomycota</taxon>
        <taxon>Pezizomycotina</taxon>
        <taxon>Leotiomycetes</taxon>
        <taxon>Helotiales</taxon>
        <taxon>Drepanopezizaceae</taxon>
        <taxon>Drepanopeziza</taxon>
    </lineage>
</organism>
<feature type="domain" description="Wax synthase" evidence="9">
    <location>
        <begin position="352"/>
        <end position="441"/>
    </location>
</feature>
<dbReference type="AlphaFoldDB" id="K1WW17"/>
<dbReference type="InterPro" id="IPR032805">
    <property type="entry name" value="Wax_synthase_dom"/>
</dbReference>
<evidence type="ECO:0000256" key="7">
    <source>
        <dbReference type="SAM" id="MobiDB-lite"/>
    </source>
</evidence>
<dbReference type="EMBL" id="JH921437">
    <property type="protein sequence ID" value="EKD17201.1"/>
    <property type="molecule type" value="Genomic_DNA"/>
</dbReference>
<feature type="transmembrane region" description="Helical" evidence="8">
    <location>
        <begin position="470"/>
        <end position="488"/>
    </location>
</feature>
<evidence type="ECO:0000313" key="10">
    <source>
        <dbReference type="EMBL" id="EKD17201.1"/>
    </source>
</evidence>
<keyword evidence="4 8" id="KW-0812">Transmembrane</keyword>
<dbReference type="Pfam" id="PF13813">
    <property type="entry name" value="MBOAT_2"/>
    <property type="match status" value="1"/>
</dbReference>
<comment type="similarity">
    <text evidence="2">Belongs to the wax synthase family.</text>
</comment>
<dbReference type="Proteomes" id="UP000006753">
    <property type="component" value="Unassembled WGS sequence"/>
</dbReference>
<proteinExistence type="inferred from homology"/>
<dbReference type="InParanoid" id="K1WW17"/>
<evidence type="ECO:0000256" key="4">
    <source>
        <dbReference type="ARBA" id="ARBA00022692"/>
    </source>
</evidence>
<dbReference type="PANTHER" id="PTHR31595">
    <property type="entry name" value="LONG-CHAIN-ALCOHOL O-FATTY-ACYLTRANSFERASE 3-RELATED"/>
    <property type="match status" value="1"/>
</dbReference>
<dbReference type="PANTHER" id="PTHR31595:SF67">
    <property type="entry name" value="WAX SYNTHASE DOMAIN-CONTAINING PROTEIN"/>
    <property type="match status" value="1"/>
</dbReference>
<feature type="compositionally biased region" description="Basic and acidic residues" evidence="7">
    <location>
        <begin position="140"/>
        <end position="156"/>
    </location>
</feature>
<dbReference type="InterPro" id="IPR044851">
    <property type="entry name" value="Wax_synthase"/>
</dbReference>
<dbReference type="HOGENOM" id="CLU_021051_1_1_1"/>
<comment type="subcellular location">
    <subcellularLocation>
        <location evidence="1">Membrane</location>
        <topology evidence="1">Multi-pass membrane protein</topology>
    </subcellularLocation>
</comment>
<keyword evidence="3" id="KW-0808">Transferase</keyword>
<protein>
    <recommendedName>
        <fullName evidence="9">Wax synthase domain-containing protein</fullName>
    </recommendedName>
</protein>
<gene>
    <name evidence="10" type="ORF">MBM_04778</name>
</gene>
<dbReference type="GO" id="GO:0008374">
    <property type="term" value="F:O-acyltransferase activity"/>
    <property type="evidence" value="ECO:0007669"/>
    <property type="project" value="InterPro"/>
</dbReference>
<sequence length="542" mass="61061">METVFPHLTSTGPAPSYRQVMDAYRAAYARRVEEGALRPLVLPYHLYGSMALLAYLCIPHTKSPLIYAARWPVLLAIIAFQWKTVNEDSSVMMATGYASGLTGAWGVILSVTWLVWNKPQFDAQRVNRRVRKRQANGAPPREEPDGKPSVHRKENGSADLNYRGSQPTGMSNGKSAKGSSDQEIEYYWQSYPDNFTDRFYWVSDLLLNFRLPGWNIAIPPLPALPPFVKTSLGEPVEAKSRSGLSSIGLQRHDTRAELVRAIMPNFLVGYFVMDVLKVVMMKDPYFIFGPTTYALPWYLEGCSPFTVQMIRQTISSVAVIVSLEMAFLLAPVFITLICGPQVFGLRAEAWYWPSRWGSWSNITNKGLAGLWGGWWHQTFRFVFSAPTNFLIREGYVTAKSPAAKFLALFFAFGISGFLHYCGSISQFPSTCKWHAPLFFMLQPVGIVLQMVVCTALGPAITKMPRAVRKFGNFAFVFAWMFYTGWWLTDDFARGGIWLYEALPISPLRGLGFGVAGDGWWCWEPLGIGWYTGKHWWESGIGL</sequence>
<evidence type="ECO:0000259" key="9">
    <source>
        <dbReference type="Pfam" id="PF13813"/>
    </source>
</evidence>
<evidence type="ECO:0000256" key="6">
    <source>
        <dbReference type="ARBA" id="ARBA00023136"/>
    </source>
</evidence>
<feature type="transmembrane region" description="Helical" evidence="8">
    <location>
        <begin position="403"/>
        <end position="425"/>
    </location>
</feature>
<evidence type="ECO:0000256" key="3">
    <source>
        <dbReference type="ARBA" id="ARBA00022679"/>
    </source>
</evidence>
<evidence type="ECO:0000313" key="11">
    <source>
        <dbReference type="Proteomes" id="UP000006753"/>
    </source>
</evidence>
<dbReference type="RefSeq" id="XP_007292667.1">
    <property type="nucleotide sequence ID" value="XM_007292605.1"/>
</dbReference>
<feature type="transmembrane region" description="Helical" evidence="8">
    <location>
        <begin position="317"/>
        <end position="343"/>
    </location>
</feature>
<dbReference type="GO" id="GO:0006629">
    <property type="term" value="P:lipid metabolic process"/>
    <property type="evidence" value="ECO:0007669"/>
    <property type="project" value="InterPro"/>
</dbReference>
<feature type="transmembrane region" description="Helical" evidence="8">
    <location>
        <begin position="94"/>
        <end position="116"/>
    </location>
</feature>
<dbReference type="eggNOG" id="ENOG502SAIV">
    <property type="taxonomic scope" value="Eukaryota"/>
</dbReference>
<evidence type="ECO:0000256" key="5">
    <source>
        <dbReference type="ARBA" id="ARBA00022989"/>
    </source>
</evidence>
<dbReference type="GeneID" id="18760713"/>
<evidence type="ECO:0000256" key="8">
    <source>
        <dbReference type="SAM" id="Phobius"/>
    </source>
</evidence>
<reference evidence="10 11" key="1">
    <citation type="journal article" date="2012" name="BMC Genomics">
        <title>Sequencing the genome of Marssonina brunnea reveals fungus-poplar co-evolution.</title>
        <authorList>
            <person name="Zhu S."/>
            <person name="Cao Y.-Z."/>
            <person name="Jiang C."/>
            <person name="Tan B.-Y."/>
            <person name="Wang Z."/>
            <person name="Feng S."/>
            <person name="Zhang L."/>
            <person name="Su X.-H."/>
            <person name="Brejova B."/>
            <person name="Vinar T."/>
            <person name="Xu M."/>
            <person name="Wang M.-X."/>
            <person name="Zhang S.-G."/>
            <person name="Huang M.-R."/>
            <person name="Wu R."/>
            <person name="Zhou Y."/>
        </authorList>
    </citation>
    <scope>NUCLEOTIDE SEQUENCE [LARGE SCALE GENOMIC DNA]</scope>
    <source>
        <strain evidence="10 11">MB_m1</strain>
    </source>
</reference>
<feature type="transmembrane region" description="Helical" evidence="8">
    <location>
        <begin position="437"/>
        <end position="458"/>
    </location>
</feature>
<feature type="region of interest" description="Disordered" evidence="7">
    <location>
        <begin position="127"/>
        <end position="178"/>
    </location>
</feature>
<keyword evidence="5 8" id="KW-1133">Transmembrane helix</keyword>
<keyword evidence="6 8" id="KW-0472">Membrane</keyword>
<dbReference type="GO" id="GO:0016020">
    <property type="term" value="C:membrane"/>
    <property type="evidence" value="ECO:0007669"/>
    <property type="project" value="UniProtKB-SubCell"/>
</dbReference>
<evidence type="ECO:0000256" key="2">
    <source>
        <dbReference type="ARBA" id="ARBA00007282"/>
    </source>
</evidence>
<dbReference type="OrthoDB" id="2796277at2759"/>
<accession>K1WW17</accession>
<feature type="transmembrane region" description="Helical" evidence="8">
    <location>
        <begin position="65"/>
        <end position="82"/>
    </location>
</feature>
<name>K1WW17_MARBU</name>
<dbReference type="OMA" id="WHQTFRF"/>
<dbReference type="KEGG" id="mbe:MBM_04778"/>